<evidence type="ECO:0000313" key="2">
    <source>
        <dbReference type="EnsemblMetazoa" id="GAUT009805-PA"/>
    </source>
</evidence>
<evidence type="ECO:0000256" key="1">
    <source>
        <dbReference type="SAM" id="MobiDB-lite"/>
    </source>
</evidence>
<feature type="region of interest" description="Disordered" evidence="1">
    <location>
        <begin position="60"/>
        <end position="92"/>
    </location>
</feature>
<name>A0A1A9UMW1_GLOAU</name>
<sequence>MAKKTRQRPKLSESTRKRTEDDVKLNLLTDYIFNNLSKAKNEKYTKREYSYKDDLLNREETSTVKKPETPLIDKKVNGRHHIATDPMTKTANQMSGNIMPPLIGSGPQILNVTKAYILKLTNYAIIQEMLEKAKRNYRSK</sequence>
<proteinExistence type="predicted"/>
<dbReference type="Proteomes" id="UP000078200">
    <property type="component" value="Unassembled WGS sequence"/>
</dbReference>
<protein>
    <submittedName>
        <fullName evidence="2">Uncharacterized protein</fullName>
    </submittedName>
</protein>
<dbReference type="EnsemblMetazoa" id="GAUT009805-RA">
    <property type="protein sequence ID" value="GAUT009805-PA"/>
    <property type="gene ID" value="GAUT009805"/>
</dbReference>
<keyword evidence="3" id="KW-1185">Reference proteome</keyword>
<dbReference type="AlphaFoldDB" id="A0A1A9UMW1"/>
<accession>A0A1A9UMW1</accession>
<organism evidence="2 3">
    <name type="scientific">Glossina austeni</name>
    <name type="common">Savannah tsetse fly</name>
    <dbReference type="NCBI Taxonomy" id="7395"/>
    <lineage>
        <taxon>Eukaryota</taxon>
        <taxon>Metazoa</taxon>
        <taxon>Ecdysozoa</taxon>
        <taxon>Arthropoda</taxon>
        <taxon>Hexapoda</taxon>
        <taxon>Insecta</taxon>
        <taxon>Pterygota</taxon>
        <taxon>Neoptera</taxon>
        <taxon>Endopterygota</taxon>
        <taxon>Diptera</taxon>
        <taxon>Brachycera</taxon>
        <taxon>Muscomorpha</taxon>
        <taxon>Hippoboscoidea</taxon>
        <taxon>Glossinidae</taxon>
        <taxon>Glossina</taxon>
    </lineage>
</organism>
<dbReference type="VEuPathDB" id="VectorBase:GAUT009805"/>
<feature type="compositionally biased region" description="Basic and acidic residues" evidence="1">
    <location>
        <begin position="60"/>
        <end position="76"/>
    </location>
</feature>
<reference evidence="2" key="1">
    <citation type="submission" date="2020-05" db="UniProtKB">
        <authorList>
            <consortium name="EnsemblMetazoa"/>
        </authorList>
    </citation>
    <scope>IDENTIFICATION</scope>
    <source>
        <strain evidence="2">TTRI</strain>
    </source>
</reference>
<evidence type="ECO:0000313" key="3">
    <source>
        <dbReference type="Proteomes" id="UP000078200"/>
    </source>
</evidence>